<reference evidence="1 3" key="1">
    <citation type="journal article" date="2008" name="Science">
        <title>The Physcomitrella genome reveals evolutionary insights into the conquest of land by plants.</title>
        <authorList>
            <person name="Rensing S."/>
            <person name="Lang D."/>
            <person name="Zimmer A."/>
            <person name="Terry A."/>
            <person name="Salamov A."/>
            <person name="Shapiro H."/>
            <person name="Nishiyama T."/>
            <person name="Perroud P.-F."/>
            <person name="Lindquist E."/>
            <person name="Kamisugi Y."/>
            <person name="Tanahashi T."/>
            <person name="Sakakibara K."/>
            <person name="Fujita T."/>
            <person name="Oishi K."/>
            <person name="Shin-I T."/>
            <person name="Kuroki Y."/>
            <person name="Toyoda A."/>
            <person name="Suzuki Y."/>
            <person name="Hashimoto A."/>
            <person name="Yamaguchi K."/>
            <person name="Sugano A."/>
            <person name="Kohara Y."/>
            <person name="Fujiyama A."/>
            <person name="Anterola A."/>
            <person name="Aoki S."/>
            <person name="Ashton N."/>
            <person name="Barbazuk W.B."/>
            <person name="Barker E."/>
            <person name="Bennetzen J."/>
            <person name="Bezanilla M."/>
            <person name="Blankenship R."/>
            <person name="Cho S.H."/>
            <person name="Dutcher S."/>
            <person name="Estelle M."/>
            <person name="Fawcett J.A."/>
            <person name="Gundlach H."/>
            <person name="Hanada K."/>
            <person name="Heyl A."/>
            <person name="Hicks K.A."/>
            <person name="Hugh J."/>
            <person name="Lohr M."/>
            <person name="Mayer K."/>
            <person name="Melkozernov A."/>
            <person name="Murata T."/>
            <person name="Nelson D."/>
            <person name="Pils B."/>
            <person name="Prigge M."/>
            <person name="Reiss B."/>
            <person name="Renner T."/>
            <person name="Rombauts S."/>
            <person name="Rushton P."/>
            <person name="Sanderfoot A."/>
            <person name="Schween G."/>
            <person name="Shiu S.-H."/>
            <person name="Stueber K."/>
            <person name="Theodoulou F.L."/>
            <person name="Tu H."/>
            <person name="Van de Peer Y."/>
            <person name="Verrier P.J."/>
            <person name="Waters E."/>
            <person name="Wood A."/>
            <person name="Yang L."/>
            <person name="Cove D."/>
            <person name="Cuming A."/>
            <person name="Hasebe M."/>
            <person name="Lucas S."/>
            <person name="Mishler D.B."/>
            <person name="Reski R."/>
            <person name="Grigoriev I."/>
            <person name="Quatrano R.S."/>
            <person name="Boore J.L."/>
        </authorList>
    </citation>
    <scope>NUCLEOTIDE SEQUENCE [LARGE SCALE GENOMIC DNA]</scope>
    <source>
        <strain evidence="2 3">cv. Gransden 2004</strain>
    </source>
</reference>
<protein>
    <submittedName>
        <fullName evidence="1 2">Uncharacterized protein</fullName>
    </submittedName>
</protein>
<dbReference type="AlphaFoldDB" id="A0A2K1J0I0"/>
<evidence type="ECO:0000313" key="1">
    <source>
        <dbReference type="EMBL" id="PNR35033.1"/>
    </source>
</evidence>
<dbReference type="Gramene" id="Pp3c18_9720V3.1">
    <property type="protein sequence ID" value="PAC:32983354.CDS.1"/>
    <property type="gene ID" value="Pp3c18_9720"/>
</dbReference>
<evidence type="ECO:0000313" key="2">
    <source>
        <dbReference type="EnsemblPlants" id="PAC:32983354.CDS.1"/>
    </source>
</evidence>
<name>A0A2K1J0I0_PHYPA</name>
<accession>A0A2K1J0I0</accession>
<reference evidence="1 3" key="2">
    <citation type="journal article" date="2018" name="Plant J.">
        <title>The Physcomitrella patens chromosome-scale assembly reveals moss genome structure and evolution.</title>
        <authorList>
            <person name="Lang D."/>
            <person name="Ullrich K.K."/>
            <person name="Murat F."/>
            <person name="Fuchs J."/>
            <person name="Jenkins J."/>
            <person name="Haas F.B."/>
            <person name="Piednoel M."/>
            <person name="Gundlach H."/>
            <person name="Van Bel M."/>
            <person name="Meyberg R."/>
            <person name="Vives C."/>
            <person name="Morata J."/>
            <person name="Symeonidi A."/>
            <person name="Hiss M."/>
            <person name="Muchero W."/>
            <person name="Kamisugi Y."/>
            <person name="Saleh O."/>
            <person name="Blanc G."/>
            <person name="Decker E.L."/>
            <person name="van Gessel N."/>
            <person name="Grimwood J."/>
            <person name="Hayes R.D."/>
            <person name="Graham S.W."/>
            <person name="Gunter L.E."/>
            <person name="McDaniel S.F."/>
            <person name="Hoernstein S.N.W."/>
            <person name="Larsson A."/>
            <person name="Li F.W."/>
            <person name="Perroud P.F."/>
            <person name="Phillips J."/>
            <person name="Ranjan P."/>
            <person name="Rokshar D.S."/>
            <person name="Rothfels C.J."/>
            <person name="Schneider L."/>
            <person name="Shu S."/>
            <person name="Stevenson D.W."/>
            <person name="Thummler F."/>
            <person name="Tillich M."/>
            <person name="Villarreal Aguilar J.C."/>
            <person name="Widiez T."/>
            <person name="Wong G.K."/>
            <person name="Wymore A."/>
            <person name="Zhang Y."/>
            <person name="Zimmer A.D."/>
            <person name="Quatrano R.S."/>
            <person name="Mayer K.F.X."/>
            <person name="Goodstein D."/>
            <person name="Casacuberta J.M."/>
            <person name="Vandepoele K."/>
            <person name="Reski R."/>
            <person name="Cuming A.C."/>
            <person name="Tuskan G.A."/>
            <person name="Maumus F."/>
            <person name="Salse J."/>
            <person name="Schmutz J."/>
            <person name="Rensing S.A."/>
        </authorList>
    </citation>
    <scope>NUCLEOTIDE SEQUENCE [LARGE SCALE GENOMIC DNA]</scope>
    <source>
        <strain evidence="2 3">cv. Gransden 2004</strain>
    </source>
</reference>
<gene>
    <name evidence="1" type="ORF">PHYPA_022932</name>
</gene>
<evidence type="ECO:0000313" key="3">
    <source>
        <dbReference type="Proteomes" id="UP000006727"/>
    </source>
</evidence>
<proteinExistence type="predicted"/>
<dbReference type="EMBL" id="ABEU02000018">
    <property type="protein sequence ID" value="PNR35033.1"/>
    <property type="molecule type" value="Genomic_DNA"/>
</dbReference>
<organism evidence="1">
    <name type="scientific">Physcomitrium patens</name>
    <name type="common">Spreading-leaved earth moss</name>
    <name type="synonym">Physcomitrella patens</name>
    <dbReference type="NCBI Taxonomy" id="3218"/>
    <lineage>
        <taxon>Eukaryota</taxon>
        <taxon>Viridiplantae</taxon>
        <taxon>Streptophyta</taxon>
        <taxon>Embryophyta</taxon>
        <taxon>Bryophyta</taxon>
        <taxon>Bryophytina</taxon>
        <taxon>Bryopsida</taxon>
        <taxon>Funariidae</taxon>
        <taxon>Funariales</taxon>
        <taxon>Funariaceae</taxon>
        <taxon>Physcomitrium</taxon>
    </lineage>
</organism>
<keyword evidence="3" id="KW-1185">Reference proteome</keyword>
<reference evidence="2" key="3">
    <citation type="submission" date="2020-12" db="UniProtKB">
        <authorList>
            <consortium name="EnsemblPlants"/>
        </authorList>
    </citation>
    <scope>IDENTIFICATION</scope>
</reference>
<dbReference type="EnsemblPlants" id="Pp3c18_9720V3.1">
    <property type="protein sequence ID" value="PAC:32983354.CDS.1"/>
    <property type="gene ID" value="Pp3c18_9720"/>
</dbReference>
<sequence>MAQDKAFGFRDLSVVEQARWVKIDRRVLKSRCRITLQTLMFLLSTHLSAGPYSTIANGHAYIPGHCVPALPINAYASYCSPYPLSMQAVGSVTPATIICPKFHANSTGASYD</sequence>
<dbReference type="InParanoid" id="A0A2K1J0I0"/>
<dbReference type="Proteomes" id="UP000006727">
    <property type="component" value="Chromosome 18"/>
</dbReference>